<dbReference type="AlphaFoldDB" id="A0A1G9AX54"/>
<dbReference type="Proteomes" id="UP000199155">
    <property type="component" value="Unassembled WGS sequence"/>
</dbReference>
<dbReference type="EMBL" id="FNFF01000006">
    <property type="protein sequence ID" value="SDK31300.1"/>
    <property type="molecule type" value="Genomic_DNA"/>
</dbReference>
<dbReference type="InterPro" id="IPR036736">
    <property type="entry name" value="ACP-like_sf"/>
</dbReference>
<accession>A0A1G9AX54</accession>
<dbReference type="RefSeq" id="WP_093611263.1">
    <property type="nucleotide sequence ID" value="NZ_FNFF01000006.1"/>
</dbReference>
<keyword evidence="3" id="KW-1185">Reference proteome</keyword>
<name>A0A1G9AX54_9ACTN</name>
<dbReference type="STRING" id="417292.SAMN05421806_106177"/>
<evidence type="ECO:0000313" key="2">
    <source>
        <dbReference type="EMBL" id="SDK31300.1"/>
    </source>
</evidence>
<evidence type="ECO:0000313" key="3">
    <source>
        <dbReference type="Proteomes" id="UP000199155"/>
    </source>
</evidence>
<dbReference type="Gene3D" id="1.10.1200.10">
    <property type="entry name" value="ACP-like"/>
    <property type="match status" value="1"/>
</dbReference>
<dbReference type="Pfam" id="PF00550">
    <property type="entry name" value="PP-binding"/>
    <property type="match status" value="1"/>
</dbReference>
<organism evidence="2 3">
    <name type="scientific">Streptomyces indicus</name>
    <dbReference type="NCBI Taxonomy" id="417292"/>
    <lineage>
        <taxon>Bacteria</taxon>
        <taxon>Bacillati</taxon>
        <taxon>Actinomycetota</taxon>
        <taxon>Actinomycetes</taxon>
        <taxon>Kitasatosporales</taxon>
        <taxon>Streptomycetaceae</taxon>
        <taxon>Streptomyces</taxon>
    </lineage>
</organism>
<gene>
    <name evidence="2" type="ORF">SAMN05421806_106177</name>
</gene>
<protein>
    <submittedName>
        <fullName evidence="2">Acyl carrier protein</fullName>
    </submittedName>
</protein>
<evidence type="ECO:0000259" key="1">
    <source>
        <dbReference type="PROSITE" id="PS50075"/>
    </source>
</evidence>
<reference evidence="2 3" key="1">
    <citation type="submission" date="2016-10" db="EMBL/GenBank/DDBJ databases">
        <authorList>
            <person name="de Groot N.N."/>
        </authorList>
    </citation>
    <scope>NUCLEOTIDE SEQUENCE [LARGE SCALE GENOMIC DNA]</scope>
    <source>
        <strain evidence="2 3">CGMCC 4.5727</strain>
    </source>
</reference>
<proteinExistence type="predicted"/>
<sequence length="86" mass="9074">MNTAQDTIARILVTKFSVDEENIAPAATLAALDLDSLAVLELFDTLQGEFGVTIDEAETSEDMTVAELAAYVTERLPGAARAAEAS</sequence>
<dbReference type="PROSITE" id="PS50075">
    <property type="entry name" value="CARRIER"/>
    <property type="match status" value="1"/>
</dbReference>
<dbReference type="SUPFAM" id="SSF47336">
    <property type="entry name" value="ACP-like"/>
    <property type="match status" value="1"/>
</dbReference>
<dbReference type="InterPro" id="IPR009081">
    <property type="entry name" value="PP-bd_ACP"/>
</dbReference>
<feature type="domain" description="Carrier" evidence="1">
    <location>
        <begin position="1"/>
        <end position="76"/>
    </location>
</feature>